<dbReference type="Proteomes" id="UP001197806">
    <property type="component" value="Unassembled WGS sequence"/>
</dbReference>
<evidence type="ECO:0000313" key="2">
    <source>
        <dbReference type="Proteomes" id="UP001197806"/>
    </source>
</evidence>
<organism evidence="1 2">
    <name type="scientific">Bacillus cereus</name>
    <dbReference type="NCBI Taxonomy" id="1396"/>
    <lineage>
        <taxon>Bacteria</taxon>
        <taxon>Bacillati</taxon>
        <taxon>Bacillota</taxon>
        <taxon>Bacilli</taxon>
        <taxon>Bacillales</taxon>
        <taxon>Bacillaceae</taxon>
        <taxon>Bacillus</taxon>
        <taxon>Bacillus cereus group</taxon>
    </lineage>
</organism>
<evidence type="ECO:0000313" key="1">
    <source>
        <dbReference type="EMBL" id="MBY0035646.1"/>
    </source>
</evidence>
<dbReference type="AlphaFoldDB" id="A0AAW4QPC5"/>
<dbReference type="EMBL" id="JACLPZ010000003">
    <property type="protein sequence ID" value="MBY0035646.1"/>
    <property type="molecule type" value="Genomic_DNA"/>
</dbReference>
<protein>
    <submittedName>
        <fullName evidence="1">Uncharacterized protein</fullName>
    </submittedName>
</protein>
<comment type="caution">
    <text evidence="1">The sequence shown here is derived from an EMBL/GenBank/DDBJ whole genome shotgun (WGS) entry which is preliminary data.</text>
</comment>
<accession>A0AAW4QPC5</accession>
<gene>
    <name evidence="1" type="ORF">H7U08_03530</name>
</gene>
<proteinExistence type="predicted"/>
<name>A0AAW4QPC5_BACCE</name>
<dbReference type="RefSeq" id="WP_221825055.1">
    <property type="nucleotide sequence ID" value="NZ_JACLPZ010000003.1"/>
</dbReference>
<reference evidence="1" key="1">
    <citation type="submission" date="2020-08" db="EMBL/GenBank/DDBJ databases">
        <title>Fungal Genomes of the International Space Station.</title>
        <authorList>
            <person name="Seuylemezian A."/>
            <person name="Singh N.K."/>
            <person name="Wood J."/>
            <person name="Venkateswaran K."/>
        </authorList>
    </citation>
    <scope>NUCLEOTIDE SEQUENCE</scope>
    <source>
        <strain evidence="1">I2-B2</strain>
    </source>
</reference>
<sequence length="52" mass="5899">MGDNTKLIGAYNPKAIIKVLEKRNEAEQSILGKTAKLLAKIDRLYFEENIHV</sequence>